<evidence type="ECO:0008006" key="3">
    <source>
        <dbReference type="Google" id="ProtNLM"/>
    </source>
</evidence>
<sequence length="100" mass="11652">MTQRSASLAHRRENLLARSALLRRQVVEQSAALNPVFTTADRLQDAWWWIRAHPEALAAGALALVVWRPRKAWSLGWRGWSMWKLYQRWRATGLSLGRFL</sequence>
<dbReference type="EMBL" id="JAVDWU010000006">
    <property type="protein sequence ID" value="MDR7151129.1"/>
    <property type="molecule type" value="Genomic_DNA"/>
</dbReference>
<organism evidence="1 2">
    <name type="scientific">Hydrogenophaga palleronii</name>
    <dbReference type="NCBI Taxonomy" id="65655"/>
    <lineage>
        <taxon>Bacteria</taxon>
        <taxon>Pseudomonadati</taxon>
        <taxon>Pseudomonadota</taxon>
        <taxon>Betaproteobacteria</taxon>
        <taxon>Burkholderiales</taxon>
        <taxon>Comamonadaceae</taxon>
        <taxon>Hydrogenophaga</taxon>
    </lineage>
</organism>
<keyword evidence="2" id="KW-1185">Reference proteome</keyword>
<reference evidence="1 2" key="1">
    <citation type="submission" date="2023-07" db="EMBL/GenBank/DDBJ databases">
        <title>Sorghum-associated microbial communities from plants grown in Nebraska, USA.</title>
        <authorList>
            <person name="Schachtman D."/>
        </authorList>
    </citation>
    <scope>NUCLEOTIDE SEQUENCE [LARGE SCALE GENOMIC DNA]</scope>
    <source>
        <strain evidence="1 2">4249</strain>
    </source>
</reference>
<comment type="caution">
    <text evidence="1">The sequence shown here is derived from an EMBL/GenBank/DDBJ whole genome shotgun (WGS) entry which is preliminary data.</text>
</comment>
<name>A0ABU1WPA2_9BURK</name>
<protein>
    <recommendedName>
        <fullName evidence="3">YqjK-like protein</fullName>
    </recommendedName>
</protein>
<proteinExistence type="predicted"/>
<gene>
    <name evidence="1" type="ORF">J2W49_003102</name>
</gene>
<dbReference type="Pfam" id="PF13997">
    <property type="entry name" value="YqjK"/>
    <property type="match status" value="1"/>
</dbReference>
<evidence type="ECO:0000313" key="1">
    <source>
        <dbReference type="EMBL" id="MDR7151129.1"/>
    </source>
</evidence>
<dbReference type="Proteomes" id="UP001265700">
    <property type="component" value="Unassembled WGS sequence"/>
</dbReference>
<evidence type="ECO:0000313" key="2">
    <source>
        <dbReference type="Proteomes" id="UP001265700"/>
    </source>
</evidence>
<dbReference type="InterPro" id="IPR025612">
    <property type="entry name" value="YqjK"/>
</dbReference>
<accession>A0ABU1WPA2</accession>
<dbReference type="RefSeq" id="WP_310317888.1">
    <property type="nucleotide sequence ID" value="NZ_JAVDWU010000006.1"/>
</dbReference>